<dbReference type="GO" id="GO:0046872">
    <property type="term" value="F:metal ion binding"/>
    <property type="evidence" value="ECO:0007669"/>
    <property type="project" value="UniProtKB-KW"/>
</dbReference>
<keyword evidence="3 4" id="KW-0408">Iron</keyword>
<protein>
    <submittedName>
        <fullName evidence="6">C-type cytochrome</fullName>
    </submittedName>
</protein>
<dbReference type="SUPFAM" id="SSF50952">
    <property type="entry name" value="Soluble quinoprotein glucose dehydrogenase"/>
    <property type="match status" value="1"/>
</dbReference>
<dbReference type="GO" id="GO:0009055">
    <property type="term" value="F:electron transfer activity"/>
    <property type="evidence" value="ECO:0007669"/>
    <property type="project" value="InterPro"/>
</dbReference>
<dbReference type="EMBL" id="JAHVHU010000007">
    <property type="protein sequence ID" value="MBY5958012.1"/>
    <property type="molecule type" value="Genomic_DNA"/>
</dbReference>
<dbReference type="InterPro" id="IPR036909">
    <property type="entry name" value="Cyt_c-like_dom_sf"/>
</dbReference>
<dbReference type="InterPro" id="IPR011041">
    <property type="entry name" value="Quinoprot_gluc/sorb_DH_b-prop"/>
</dbReference>
<keyword evidence="1 4" id="KW-0349">Heme</keyword>
<dbReference type="InterPro" id="IPR055557">
    <property type="entry name" value="DUF7133"/>
</dbReference>
<evidence type="ECO:0000256" key="1">
    <source>
        <dbReference type="ARBA" id="ARBA00022617"/>
    </source>
</evidence>
<dbReference type="Gene3D" id="2.120.10.30">
    <property type="entry name" value="TolB, C-terminal domain"/>
    <property type="match status" value="1"/>
</dbReference>
<dbReference type="InterPro" id="IPR009056">
    <property type="entry name" value="Cyt_c-like_dom"/>
</dbReference>
<evidence type="ECO:0000313" key="6">
    <source>
        <dbReference type="EMBL" id="MBY5958012.1"/>
    </source>
</evidence>
<evidence type="ECO:0000256" key="3">
    <source>
        <dbReference type="ARBA" id="ARBA00023004"/>
    </source>
</evidence>
<dbReference type="SUPFAM" id="SSF48371">
    <property type="entry name" value="ARM repeat"/>
    <property type="match status" value="1"/>
</dbReference>
<dbReference type="SUPFAM" id="SSF48431">
    <property type="entry name" value="Lipovitellin-phosvitin complex, superhelical domain"/>
    <property type="match status" value="1"/>
</dbReference>
<comment type="caution">
    <text evidence="6">The sequence shown here is derived from an EMBL/GenBank/DDBJ whole genome shotgun (WGS) entry which is preliminary data.</text>
</comment>
<gene>
    <name evidence="6" type="ORF">KUV50_07720</name>
</gene>
<dbReference type="SUPFAM" id="SSF46626">
    <property type="entry name" value="Cytochrome c"/>
    <property type="match status" value="1"/>
</dbReference>
<sequence length="1027" mass="115095">MYRFIPMYNVLKQLPFILILFIFSCQDEEATNQNLSGRAANEEVARQLEAFPGRGALTDDSKPVPAEDAIREFEVAADLDMDLVLGEPMVNQPLEISFDTKGRMWVVHYNQYPYPAGLKITGLDNHLRVQFDTIPAPPPGGKKGADKITIFEDTNGDGVFDHSIDAISGLNITTSVTQGYGKIWVLNPPYLIAYPDPDGDGIPDGDPEVHLQGFGLQDTHAVANSLRWGPDGWLYGAQGSTTTSTVSSAATKDVFFQGQVIWRYHPDTKIFEIFGEGGGNTFNVEIDSKGRIYSGHNGYGRGPYYKQGGYYLKSWGKHGPLTNPYAFGYLPDMEFAGEKVRFTHAILRYEGGQFPARYEENFIALNPLQGNVVLSDFEINGSTIRTVDQDTTVDTDDRWFRPIDIQTGPDGAVYMTDWYDSRLSHVDPRDTWNKSTGRIYRLRQKGSKTGYHPFDLTTYSNQELIDLLSHKNRWFRQKALRVIHDRGDQSMIPQLSGLMNSGSGQEALEAFWAMHLLGGLDDELASTGMNHSDPFVRLWAVRLVGDQRQASEVVAKELAEVARQEVNPEVRSQLAASAKRLPGEVALPMIRNLLIHHDDSTDPDIPLQIWWALESKAESDREGVIAFFRDLSFWSIPVVKEVLLSRLMQRYVLSGGPENLGAAQRLFELVPDKASGEKLMNGMQEGLRGKNISDLPKELVQAMSPYQATGEGEYAMALRQKTSGVLPKVMEVIKNPQADLNERLAYIRILGEVEYEEAVPTLLDILKRPPLEESKAVKITILNMLQRYDFEEVGHGVLGAYPRVLREDPEVRLAALNLLMSRPGWAGLLLNEIEGTSVIHKEDVPVELAQHMLLFGDKALSERVQKIWPATKVSTFDEKAKTIQELARVIQSGAGDETSGKLIYRTACGICHQMNDEGENIGPDLTGYDRTNLSYMLMQVVDPSADIREGYVNYRIYTRDGRTLSGFLTERSDNAVTVKPYGGEPIQLSMNEIEKMEPQQTSLMPEGILERLSDQEVRDLFVYLMED</sequence>
<reference evidence="6" key="1">
    <citation type="submission" date="2021-06" db="EMBL/GenBank/DDBJ databases">
        <title>44 bacteria genomes isolated from Dapeng, Shenzhen.</title>
        <authorList>
            <person name="Zheng W."/>
            <person name="Yu S."/>
            <person name="Huang Y."/>
        </authorList>
    </citation>
    <scope>NUCLEOTIDE SEQUENCE</scope>
    <source>
        <strain evidence="6">DP5N28-2</strain>
    </source>
</reference>
<evidence type="ECO:0000256" key="4">
    <source>
        <dbReference type="PROSITE-ProRule" id="PRU00433"/>
    </source>
</evidence>
<dbReference type="GO" id="GO:0020037">
    <property type="term" value="F:heme binding"/>
    <property type="evidence" value="ECO:0007669"/>
    <property type="project" value="InterPro"/>
</dbReference>
<dbReference type="InterPro" id="IPR011042">
    <property type="entry name" value="6-blade_b-propeller_TolB-like"/>
</dbReference>
<feature type="domain" description="Cytochrome c" evidence="5">
    <location>
        <begin position="895"/>
        <end position="1027"/>
    </location>
</feature>
<dbReference type="InterPro" id="IPR013427">
    <property type="entry name" value="Haem-bd_dom_put"/>
</dbReference>
<dbReference type="Gene3D" id="1.25.10.10">
    <property type="entry name" value="Leucine-rich Repeat Variant"/>
    <property type="match status" value="1"/>
</dbReference>
<keyword evidence="7" id="KW-1185">Reference proteome</keyword>
<accession>A0A953HLT0</accession>
<dbReference type="PROSITE" id="PS51257">
    <property type="entry name" value="PROKAR_LIPOPROTEIN"/>
    <property type="match status" value="1"/>
</dbReference>
<name>A0A953HLT0_9BACT</name>
<dbReference type="Gene3D" id="1.10.760.10">
    <property type="entry name" value="Cytochrome c-like domain"/>
    <property type="match status" value="1"/>
</dbReference>
<dbReference type="InterPro" id="IPR011989">
    <property type="entry name" value="ARM-like"/>
</dbReference>
<dbReference type="NCBIfam" id="TIGR02603">
    <property type="entry name" value="CxxCH_TIGR02603"/>
    <property type="match status" value="1"/>
</dbReference>
<dbReference type="InterPro" id="IPR016024">
    <property type="entry name" value="ARM-type_fold"/>
</dbReference>
<dbReference type="AlphaFoldDB" id="A0A953HLT0"/>
<proteinExistence type="predicted"/>
<dbReference type="RefSeq" id="WP_222579548.1">
    <property type="nucleotide sequence ID" value="NZ_JAHVHU010000007.1"/>
</dbReference>
<evidence type="ECO:0000313" key="7">
    <source>
        <dbReference type="Proteomes" id="UP000753961"/>
    </source>
</evidence>
<evidence type="ECO:0000259" key="5">
    <source>
        <dbReference type="PROSITE" id="PS51007"/>
    </source>
</evidence>
<dbReference type="InterPro" id="IPR011030">
    <property type="entry name" value="Lipovitellin_superhlx_dom"/>
</dbReference>
<dbReference type="Proteomes" id="UP000753961">
    <property type="component" value="Unassembled WGS sequence"/>
</dbReference>
<keyword evidence="2 4" id="KW-0479">Metal-binding</keyword>
<evidence type="ECO:0000256" key="2">
    <source>
        <dbReference type="ARBA" id="ARBA00022723"/>
    </source>
</evidence>
<dbReference type="PANTHER" id="PTHR33546">
    <property type="entry name" value="LARGE, MULTIFUNCTIONAL SECRETED PROTEIN-RELATED"/>
    <property type="match status" value="1"/>
</dbReference>
<dbReference type="PROSITE" id="PS51007">
    <property type="entry name" value="CYTC"/>
    <property type="match status" value="1"/>
</dbReference>
<organism evidence="6 7">
    <name type="scientific">Membranihabitans marinus</name>
    <dbReference type="NCBI Taxonomy" id="1227546"/>
    <lineage>
        <taxon>Bacteria</taxon>
        <taxon>Pseudomonadati</taxon>
        <taxon>Bacteroidota</taxon>
        <taxon>Saprospiria</taxon>
        <taxon>Saprospirales</taxon>
        <taxon>Saprospiraceae</taxon>
        <taxon>Membranihabitans</taxon>
    </lineage>
</organism>
<dbReference type="Gene3D" id="1.25.10.20">
    <property type="entry name" value="Vitellinogen, superhelical"/>
    <property type="match status" value="1"/>
</dbReference>
<dbReference type="Pfam" id="PF23500">
    <property type="entry name" value="DUF7133"/>
    <property type="match status" value="1"/>
</dbReference>
<dbReference type="PANTHER" id="PTHR33546:SF1">
    <property type="entry name" value="LARGE, MULTIFUNCTIONAL SECRETED PROTEIN"/>
    <property type="match status" value="1"/>
</dbReference>